<name>A0A3E3K427_9FIRM</name>
<reference evidence="2 3" key="1">
    <citation type="submission" date="2018-08" db="EMBL/GenBank/DDBJ databases">
        <title>A genome reference for cultivated species of the human gut microbiota.</title>
        <authorList>
            <person name="Zou Y."/>
            <person name="Xue W."/>
            <person name="Luo G."/>
        </authorList>
    </citation>
    <scope>NUCLEOTIDE SEQUENCE [LARGE SCALE GENOMIC DNA]</scope>
    <source>
        <strain evidence="2 3">AF37-2AT</strain>
    </source>
</reference>
<sequence>MTGPPRELTRSERAAIRRLVTGLCANYDEREKLCLPLDCPCYMLHKWWTGGLCRYFELSVLPVEPALEAALTGNDTSQRQKKCPVCGKLYLPTTSQAYCSDACRTWARRDADKKRKRRIRQHKG</sequence>
<feature type="domain" description="Cysteine-rich VLP" evidence="1">
    <location>
        <begin position="9"/>
        <end position="63"/>
    </location>
</feature>
<dbReference type="RefSeq" id="WP_117493295.1">
    <property type="nucleotide sequence ID" value="NZ_QVLX01000002.1"/>
</dbReference>
<dbReference type="EMBL" id="QVLX01000002">
    <property type="protein sequence ID" value="RGE88706.1"/>
    <property type="molecule type" value="Genomic_DNA"/>
</dbReference>
<dbReference type="Proteomes" id="UP000261080">
    <property type="component" value="Unassembled WGS sequence"/>
</dbReference>
<evidence type="ECO:0000313" key="3">
    <source>
        <dbReference type="Proteomes" id="UP000261080"/>
    </source>
</evidence>
<accession>A0A3E3K427</accession>
<evidence type="ECO:0000259" key="1">
    <source>
        <dbReference type="Pfam" id="PF14194"/>
    </source>
</evidence>
<evidence type="ECO:0000313" key="2">
    <source>
        <dbReference type="EMBL" id="RGE88706.1"/>
    </source>
</evidence>
<dbReference type="InterPro" id="IPR025973">
    <property type="entry name" value="Cys_rich_VLP_dom"/>
</dbReference>
<comment type="caution">
    <text evidence="2">The sequence shown here is derived from an EMBL/GenBank/DDBJ whole genome shotgun (WGS) entry which is preliminary data.</text>
</comment>
<proteinExistence type="predicted"/>
<dbReference type="AlphaFoldDB" id="A0A3E3K427"/>
<keyword evidence="3" id="KW-1185">Reference proteome</keyword>
<organism evidence="2 3">
    <name type="scientific">Sellimonas intestinalis</name>
    <dbReference type="NCBI Taxonomy" id="1653434"/>
    <lineage>
        <taxon>Bacteria</taxon>
        <taxon>Bacillati</taxon>
        <taxon>Bacillota</taxon>
        <taxon>Clostridia</taxon>
        <taxon>Lachnospirales</taxon>
        <taxon>Lachnospiraceae</taxon>
        <taxon>Sellimonas</taxon>
    </lineage>
</organism>
<protein>
    <recommendedName>
        <fullName evidence="1">Cysteine-rich VLP domain-containing protein</fullName>
    </recommendedName>
</protein>
<dbReference type="OrthoDB" id="2055412at2"/>
<dbReference type="Pfam" id="PF14194">
    <property type="entry name" value="Cys_rich_VLP"/>
    <property type="match status" value="1"/>
</dbReference>
<gene>
    <name evidence="2" type="ORF">DW016_04025</name>
</gene>